<dbReference type="EC" id="2.7.13.3" evidence="2"/>
<feature type="domain" description="Histidine kinase" evidence="9">
    <location>
        <begin position="228"/>
        <end position="442"/>
    </location>
</feature>
<keyword evidence="7" id="KW-0902">Two-component regulatory system</keyword>
<dbReference type="PRINTS" id="PR00344">
    <property type="entry name" value="BCTRLSENSOR"/>
</dbReference>
<reference evidence="10 11" key="1">
    <citation type="submission" date="2018-06" db="EMBL/GenBank/DDBJ databases">
        <title>Genomic Encyclopedia of Archaeal and Bacterial Type Strains, Phase II (KMG-II): from individual species to whole genera.</title>
        <authorList>
            <person name="Goeker M."/>
        </authorList>
    </citation>
    <scope>NUCLEOTIDE SEQUENCE [LARGE SCALE GENOMIC DNA]</scope>
    <source>
        <strain evidence="10 11">DSM 21851</strain>
    </source>
</reference>
<organism evidence="10 11">
    <name type="scientific">Larkinella arboricola</name>
    <dbReference type="NCBI Taxonomy" id="643671"/>
    <lineage>
        <taxon>Bacteria</taxon>
        <taxon>Pseudomonadati</taxon>
        <taxon>Bacteroidota</taxon>
        <taxon>Cytophagia</taxon>
        <taxon>Cytophagales</taxon>
        <taxon>Spirosomataceae</taxon>
        <taxon>Larkinella</taxon>
    </lineage>
</organism>
<keyword evidence="11" id="KW-1185">Reference proteome</keyword>
<evidence type="ECO:0000259" key="9">
    <source>
        <dbReference type="PROSITE" id="PS50109"/>
    </source>
</evidence>
<feature type="transmembrane region" description="Helical" evidence="8">
    <location>
        <begin position="12"/>
        <end position="29"/>
    </location>
</feature>
<dbReference type="GO" id="GO:0005524">
    <property type="term" value="F:ATP binding"/>
    <property type="evidence" value="ECO:0007669"/>
    <property type="project" value="UniProtKB-KW"/>
</dbReference>
<sequence>MKRFATGLFIRIAIILLTCLLIAYAWWAVPASRSLLVGLGIILLTAETANLHRYITSLNRKLTRFMESVRYSDFAVAFKADNELGPSFKELNQQFNEVLEAFRQARAEKEANLHYLNTIVQQVSVGLISFDAVGNVEMSNQAALRLLGIYRLRHLSDLQTVHTGLYDILTATPSSTPAIYQSSFEQELSVRCATVSLRGRPVTVASIQNIRTELQQKELEAWQNLTKVLRHEIMNSVTPIVSLVGTMQQIVNTELAGADEEAVNDLREALTTIEHRGRGIMRFVDAYRNFTAIPQPRLAEISVENLLKNVIALVQAELQQRHIILQAPPVPSYLMIFADAGQIEMVLINLIKNAMEILEGHRKPKLRIEVKSEDNRLIIYVSDNGPGIEPEAIEKIFIPFYTTKKTGSGIGLSLSRQIMQLHNGQLKVTSTPGQGSTFSMIF</sequence>
<dbReference type="InterPro" id="IPR036890">
    <property type="entry name" value="HATPase_C_sf"/>
</dbReference>
<proteinExistence type="predicted"/>
<dbReference type="AlphaFoldDB" id="A0A327X7X9"/>
<evidence type="ECO:0000313" key="11">
    <source>
        <dbReference type="Proteomes" id="UP000248790"/>
    </source>
</evidence>
<dbReference type="PROSITE" id="PS50109">
    <property type="entry name" value="HIS_KIN"/>
    <property type="match status" value="1"/>
</dbReference>
<dbReference type="GO" id="GO:0000160">
    <property type="term" value="P:phosphorelay signal transduction system"/>
    <property type="evidence" value="ECO:0007669"/>
    <property type="project" value="UniProtKB-KW"/>
</dbReference>
<gene>
    <name evidence="10" type="ORF">LX87_00899</name>
</gene>
<evidence type="ECO:0000256" key="8">
    <source>
        <dbReference type="SAM" id="Phobius"/>
    </source>
</evidence>
<dbReference type="OrthoDB" id="1931120at2"/>
<dbReference type="PANTHER" id="PTHR43065:SF46">
    <property type="entry name" value="C4-DICARBOXYLATE TRANSPORT SENSOR PROTEIN DCTB"/>
    <property type="match status" value="1"/>
</dbReference>
<evidence type="ECO:0000313" key="10">
    <source>
        <dbReference type="EMBL" id="RAK02779.1"/>
    </source>
</evidence>
<keyword evidence="8" id="KW-0812">Transmembrane</keyword>
<comment type="caution">
    <text evidence="10">The sequence shown here is derived from an EMBL/GenBank/DDBJ whole genome shotgun (WGS) entry which is preliminary data.</text>
</comment>
<dbReference type="PANTHER" id="PTHR43065">
    <property type="entry name" value="SENSOR HISTIDINE KINASE"/>
    <property type="match status" value="1"/>
</dbReference>
<keyword evidence="8" id="KW-1133">Transmembrane helix</keyword>
<keyword evidence="8" id="KW-0472">Membrane</keyword>
<evidence type="ECO:0000256" key="1">
    <source>
        <dbReference type="ARBA" id="ARBA00000085"/>
    </source>
</evidence>
<dbReference type="SMART" id="SM00387">
    <property type="entry name" value="HATPase_c"/>
    <property type="match status" value="1"/>
</dbReference>
<dbReference type="InterPro" id="IPR004358">
    <property type="entry name" value="Sig_transdc_His_kin-like_C"/>
</dbReference>
<keyword evidence="5 10" id="KW-0418">Kinase</keyword>
<evidence type="ECO:0000256" key="5">
    <source>
        <dbReference type="ARBA" id="ARBA00022777"/>
    </source>
</evidence>
<dbReference type="Gene3D" id="3.30.565.10">
    <property type="entry name" value="Histidine kinase-like ATPase, C-terminal domain"/>
    <property type="match status" value="1"/>
</dbReference>
<name>A0A327X7X9_LARAB</name>
<dbReference type="InterPro" id="IPR005467">
    <property type="entry name" value="His_kinase_dom"/>
</dbReference>
<evidence type="ECO:0000256" key="3">
    <source>
        <dbReference type="ARBA" id="ARBA00022679"/>
    </source>
</evidence>
<accession>A0A327X7X9</accession>
<dbReference type="SUPFAM" id="SSF55874">
    <property type="entry name" value="ATPase domain of HSP90 chaperone/DNA topoisomerase II/histidine kinase"/>
    <property type="match status" value="1"/>
</dbReference>
<dbReference type="EMBL" id="QLMC01000001">
    <property type="protein sequence ID" value="RAK02779.1"/>
    <property type="molecule type" value="Genomic_DNA"/>
</dbReference>
<protein>
    <recommendedName>
        <fullName evidence="2">histidine kinase</fullName>
        <ecNumber evidence="2">2.7.13.3</ecNumber>
    </recommendedName>
</protein>
<evidence type="ECO:0000256" key="6">
    <source>
        <dbReference type="ARBA" id="ARBA00022840"/>
    </source>
</evidence>
<dbReference type="InterPro" id="IPR003594">
    <property type="entry name" value="HATPase_dom"/>
</dbReference>
<evidence type="ECO:0000256" key="2">
    <source>
        <dbReference type="ARBA" id="ARBA00012438"/>
    </source>
</evidence>
<dbReference type="GO" id="GO:0004673">
    <property type="term" value="F:protein histidine kinase activity"/>
    <property type="evidence" value="ECO:0007669"/>
    <property type="project" value="UniProtKB-EC"/>
</dbReference>
<dbReference type="Pfam" id="PF02518">
    <property type="entry name" value="HATPase_c"/>
    <property type="match status" value="1"/>
</dbReference>
<keyword evidence="4" id="KW-0547">Nucleotide-binding</keyword>
<dbReference type="Gene3D" id="3.30.450.20">
    <property type="entry name" value="PAS domain"/>
    <property type="match status" value="1"/>
</dbReference>
<evidence type="ECO:0000256" key="4">
    <source>
        <dbReference type="ARBA" id="ARBA00022741"/>
    </source>
</evidence>
<evidence type="ECO:0000256" key="7">
    <source>
        <dbReference type="ARBA" id="ARBA00023012"/>
    </source>
</evidence>
<dbReference type="RefSeq" id="WP_111626947.1">
    <property type="nucleotide sequence ID" value="NZ_QLMC01000001.1"/>
</dbReference>
<dbReference type="CDD" id="cd00075">
    <property type="entry name" value="HATPase"/>
    <property type="match status" value="1"/>
</dbReference>
<keyword evidence="6" id="KW-0067">ATP-binding</keyword>
<dbReference type="Proteomes" id="UP000248790">
    <property type="component" value="Unassembled WGS sequence"/>
</dbReference>
<comment type="catalytic activity">
    <reaction evidence="1">
        <text>ATP + protein L-histidine = ADP + protein N-phospho-L-histidine.</text>
        <dbReference type="EC" id="2.7.13.3"/>
    </reaction>
</comment>
<keyword evidence="3" id="KW-0808">Transferase</keyword>